<dbReference type="CDD" id="cd00082">
    <property type="entry name" value="HisKA"/>
    <property type="match status" value="1"/>
</dbReference>
<keyword evidence="9" id="KW-0547">Nucleotide-binding</keyword>
<evidence type="ECO:0000256" key="16">
    <source>
        <dbReference type="SAM" id="Phobius"/>
    </source>
</evidence>
<evidence type="ECO:0000259" key="17">
    <source>
        <dbReference type="PROSITE" id="PS50109"/>
    </source>
</evidence>
<feature type="region of interest" description="Disordered" evidence="15">
    <location>
        <begin position="126"/>
        <end position="158"/>
    </location>
</feature>
<protein>
    <recommendedName>
        <fullName evidence="3">histidine kinase</fullName>
        <ecNumber evidence="3">2.7.13.3</ecNumber>
    </recommendedName>
</protein>
<evidence type="ECO:0000313" key="20">
    <source>
        <dbReference type="Proteomes" id="UP000035057"/>
    </source>
</evidence>
<dbReference type="SMART" id="SM00304">
    <property type="entry name" value="HAMP"/>
    <property type="match status" value="1"/>
</dbReference>
<keyword evidence="10 19" id="KW-0418">Kinase</keyword>
<dbReference type="SMART" id="SM00387">
    <property type="entry name" value="HATPase_c"/>
    <property type="match status" value="1"/>
</dbReference>
<evidence type="ECO:0000256" key="9">
    <source>
        <dbReference type="ARBA" id="ARBA00022741"/>
    </source>
</evidence>
<dbReference type="SMART" id="SM00388">
    <property type="entry name" value="HisKA"/>
    <property type="match status" value="1"/>
</dbReference>
<dbReference type="Pfam" id="PF00672">
    <property type="entry name" value="HAMP"/>
    <property type="match status" value="1"/>
</dbReference>
<feature type="domain" description="Histidine kinase" evidence="17">
    <location>
        <begin position="267"/>
        <end position="466"/>
    </location>
</feature>
<feature type="domain" description="HAMP" evidence="18">
    <location>
        <begin position="208"/>
        <end position="259"/>
    </location>
</feature>
<accession>A0A072N320</accession>
<dbReference type="Pfam" id="PF02518">
    <property type="entry name" value="HATPase_c"/>
    <property type="match status" value="1"/>
</dbReference>
<keyword evidence="4" id="KW-1003">Cell membrane</keyword>
<comment type="subcellular location">
    <subcellularLocation>
        <location evidence="2">Cell inner membrane</location>
        <topology evidence="2">Multi-pass membrane protein</topology>
    </subcellularLocation>
</comment>
<feature type="transmembrane region" description="Helical" evidence="16">
    <location>
        <begin position="12"/>
        <end position="32"/>
    </location>
</feature>
<gene>
    <name evidence="19" type="ORF">D777_01702</name>
</gene>
<dbReference type="InterPro" id="IPR004358">
    <property type="entry name" value="Sig_transdc_His_kin-like_C"/>
</dbReference>
<keyword evidence="13" id="KW-0902">Two-component regulatory system</keyword>
<evidence type="ECO:0000256" key="3">
    <source>
        <dbReference type="ARBA" id="ARBA00012438"/>
    </source>
</evidence>
<dbReference type="PANTHER" id="PTHR44936">
    <property type="entry name" value="SENSOR PROTEIN CREC"/>
    <property type="match status" value="1"/>
</dbReference>
<evidence type="ECO:0000256" key="2">
    <source>
        <dbReference type="ARBA" id="ARBA00004429"/>
    </source>
</evidence>
<proteinExistence type="predicted"/>
<dbReference type="GO" id="GO:0005886">
    <property type="term" value="C:plasma membrane"/>
    <property type="evidence" value="ECO:0007669"/>
    <property type="project" value="UniProtKB-SubCell"/>
</dbReference>
<dbReference type="RefSeq" id="WP_036130210.1">
    <property type="nucleotide sequence ID" value="NZ_ANIE01000005.1"/>
</dbReference>
<evidence type="ECO:0000256" key="6">
    <source>
        <dbReference type="ARBA" id="ARBA00022553"/>
    </source>
</evidence>
<keyword evidence="12 16" id="KW-1133">Transmembrane helix</keyword>
<evidence type="ECO:0000256" key="12">
    <source>
        <dbReference type="ARBA" id="ARBA00022989"/>
    </source>
</evidence>
<dbReference type="SUPFAM" id="SSF55874">
    <property type="entry name" value="ATPase domain of HSP90 chaperone/DNA topoisomerase II/histidine kinase"/>
    <property type="match status" value="1"/>
</dbReference>
<dbReference type="CDD" id="cd06225">
    <property type="entry name" value="HAMP"/>
    <property type="match status" value="1"/>
</dbReference>
<dbReference type="GO" id="GO:0000155">
    <property type="term" value="F:phosphorelay sensor kinase activity"/>
    <property type="evidence" value="ECO:0007669"/>
    <property type="project" value="InterPro"/>
</dbReference>
<dbReference type="SUPFAM" id="SSF47384">
    <property type="entry name" value="Homodimeric domain of signal transducing histidine kinase"/>
    <property type="match status" value="1"/>
</dbReference>
<keyword evidence="7" id="KW-0808">Transferase</keyword>
<dbReference type="InterPro" id="IPR036890">
    <property type="entry name" value="HATPase_C_sf"/>
</dbReference>
<dbReference type="InterPro" id="IPR036097">
    <property type="entry name" value="HisK_dim/P_sf"/>
</dbReference>
<dbReference type="InterPro" id="IPR003594">
    <property type="entry name" value="HATPase_dom"/>
</dbReference>
<dbReference type="Proteomes" id="UP000035057">
    <property type="component" value="Unassembled WGS sequence"/>
</dbReference>
<dbReference type="AlphaFoldDB" id="A0A072N320"/>
<dbReference type="InterPro" id="IPR003660">
    <property type="entry name" value="HAMP_dom"/>
</dbReference>
<evidence type="ECO:0000256" key="7">
    <source>
        <dbReference type="ARBA" id="ARBA00022679"/>
    </source>
</evidence>
<feature type="compositionally biased region" description="Basic and acidic residues" evidence="15">
    <location>
        <begin position="141"/>
        <end position="155"/>
    </location>
</feature>
<evidence type="ECO:0000256" key="10">
    <source>
        <dbReference type="ARBA" id="ARBA00022777"/>
    </source>
</evidence>
<organism evidence="19 20">
    <name type="scientific">Marinobacter nitratireducens</name>
    <dbReference type="NCBI Taxonomy" id="1137280"/>
    <lineage>
        <taxon>Bacteria</taxon>
        <taxon>Pseudomonadati</taxon>
        <taxon>Pseudomonadota</taxon>
        <taxon>Gammaproteobacteria</taxon>
        <taxon>Pseudomonadales</taxon>
        <taxon>Marinobacteraceae</taxon>
        <taxon>Marinobacter</taxon>
    </lineage>
</organism>
<dbReference type="InterPro" id="IPR003661">
    <property type="entry name" value="HisK_dim/P_dom"/>
</dbReference>
<dbReference type="PROSITE" id="PS50109">
    <property type="entry name" value="HIS_KIN"/>
    <property type="match status" value="1"/>
</dbReference>
<name>A0A072N320_9GAMM</name>
<evidence type="ECO:0000256" key="8">
    <source>
        <dbReference type="ARBA" id="ARBA00022692"/>
    </source>
</evidence>
<keyword evidence="6" id="KW-0597">Phosphoprotein</keyword>
<comment type="catalytic activity">
    <reaction evidence="1">
        <text>ATP + protein L-histidine = ADP + protein N-phospho-L-histidine.</text>
        <dbReference type="EC" id="2.7.13.3"/>
    </reaction>
</comment>
<keyword evidence="20" id="KW-1185">Reference proteome</keyword>
<evidence type="ECO:0000256" key="1">
    <source>
        <dbReference type="ARBA" id="ARBA00000085"/>
    </source>
</evidence>
<dbReference type="PANTHER" id="PTHR44936:SF5">
    <property type="entry name" value="SENSOR HISTIDINE KINASE ENVZ"/>
    <property type="match status" value="1"/>
</dbReference>
<dbReference type="CDD" id="cd00075">
    <property type="entry name" value="HATPase"/>
    <property type="match status" value="1"/>
</dbReference>
<reference evidence="19 20" key="1">
    <citation type="submission" date="2012-12" db="EMBL/GenBank/DDBJ databases">
        <title>Genome assembly of Marinobacter sp. AK21.</title>
        <authorList>
            <person name="Khatri I."/>
            <person name="Kumar R."/>
            <person name="Vaidya B."/>
            <person name="Subramanian S."/>
            <person name="Pinnaka A."/>
        </authorList>
    </citation>
    <scope>NUCLEOTIDE SEQUENCE [LARGE SCALE GENOMIC DNA]</scope>
    <source>
        <strain evidence="19 20">AK21</strain>
    </source>
</reference>
<evidence type="ECO:0000256" key="4">
    <source>
        <dbReference type="ARBA" id="ARBA00022475"/>
    </source>
</evidence>
<dbReference type="EMBL" id="ANIE01000005">
    <property type="protein sequence ID" value="KEF31353.1"/>
    <property type="molecule type" value="Genomic_DNA"/>
</dbReference>
<dbReference type="PATRIC" id="fig|1137280.3.peg.1517"/>
<evidence type="ECO:0000256" key="13">
    <source>
        <dbReference type="ARBA" id="ARBA00023012"/>
    </source>
</evidence>
<dbReference type="Pfam" id="PF00512">
    <property type="entry name" value="HisKA"/>
    <property type="match status" value="1"/>
</dbReference>
<keyword evidence="14 16" id="KW-0472">Membrane</keyword>
<keyword evidence="11" id="KW-0067">ATP-binding</keyword>
<comment type="caution">
    <text evidence="19">The sequence shown here is derived from an EMBL/GenBank/DDBJ whole genome shotgun (WGS) entry which is preliminary data.</text>
</comment>
<dbReference type="EC" id="2.7.13.3" evidence="3"/>
<dbReference type="OrthoDB" id="9804645at2"/>
<dbReference type="PRINTS" id="PR00344">
    <property type="entry name" value="BCTRLSENSOR"/>
</dbReference>
<evidence type="ECO:0000256" key="11">
    <source>
        <dbReference type="ARBA" id="ARBA00022840"/>
    </source>
</evidence>
<dbReference type="GO" id="GO:0005524">
    <property type="term" value="F:ATP binding"/>
    <property type="evidence" value="ECO:0007669"/>
    <property type="project" value="UniProtKB-KW"/>
</dbReference>
<dbReference type="STRING" id="1137280.D777_01702"/>
<dbReference type="Gene3D" id="3.30.565.10">
    <property type="entry name" value="Histidine kinase-like ATPase, C-terminal domain"/>
    <property type="match status" value="1"/>
</dbReference>
<keyword evidence="8 16" id="KW-0812">Transmembrane</keyword>
<evidence type="ECO:0000256" key="5">
    <source>
        <dbReference type="ARBA" id="ARBA00022519"/>
    </source>
</evidence>
<evidence type="ECO:0000259" key="18">
    <source>
        <dbReference type="PROSITE" id="PS50885"/>
    </source>
</evidence>
<keyword evidence="5" id="KW-0997">Cell inner membrane</keyword>
<feature type="compositionally biased region" description="Acidic residues" evidence="15">
    <location>
        <begin position="130"/>
        <end position="140"/>
    </location>
</feature>
<evidence type="ECO:0000256" key="14">
    <source>
        <dbReference type="ARBA" id="ARBA00023136"/>
    </source>
</evidence>
<dbReference type="Gene3D" id="1.10.287.130">
    <property type="match status" value="1"/>
</dbReference>
<dbReference type="InterPro" id="IPR005467">
    <property type="entry name" value="His_kinase_dom"/>
</dbReference>
<sequence length="470" mass="51643">MTLWPRRAGGQLALLLIAVLLIAQIITIGILAGERQGALRSAGQEHVLERFSDAYTLLDSAVPERQARIIRALTNPTMRLSIDSAPSLTADNSSAISDQLLQQLKLEPGQVRSSIATDDLACIQHHESDHDEDEEHERDDDDHHERDEEHEERECPPTLKASIALASGDWFNASAQPSAPSWLWLKATLSSVGVTAILLTLTVLVAIRRILKPVNELSAAAHAFARGEKVHVDERGPEDIREVTRAFNQMQHQVGRAQQDRERLLAALAHDLRTPITSMRLRVEMLPDGEDKTRLLATLEEMQSLSEATLDFIRGSTTEQYRRYDIATLLDSLCSDLQDIGMAVEYHDSPRCVLQGQPEALKRALRNLIENGVTYGRRVEASLSCSEHNAIVTIIDCGPGIPEAERESVFEPFYRLEQSRSRDTGGAGLGLAIARTLIRGMGGDIQLDSGPDGLGLKVSVILPLPPTGSA</sequence>
<dbReference type="PROSITE" id="PS50885">
    <property type="entry name" value="HAMP"/>
    <property type="match status" value="1"/>
</dbReference>
<evidence type="ECO:0000313" key="19">
    <source>
        <dbReference type="EMBL" id="KEF31353.1"/>
    </source>
</evidence>
<evidence type="ECO:0000256" key="15">
    <source>
        <dbReference type="SAM" id="MobiDB-lite"/>
    </source>
</evidence>
<dbReference type="InterPro" id="IPR050980">
    <property type="entry name" value="2C_sensor_his_kinase"/>
</dbReference>